<dbReference type="InterPro" id="IPR023346">
    <property type="entry name" value="Lysozyme-like_dom_sf"/>
</dbReference>
<dbReference type="Gene3D" id="1.10.8.350">
    <property type="entry name" value="Bacterial muramidase"/>
    <property type="match status" value="1"/>
</dbReference>
<dbReference type="Pfam" id="PF01471">
    <property type="entry name" value="PG_binding_1"/>
    <property type="match status" value="1"/>
</dbReference>
<proteinExistence type="predicted"/>
<keyword evidence="1" id="KW-0732">Signal</keyword>
<feature type="domain" description="Peptidoglycan binding-like" evidence="2">
    <location>
        <begin position="360"/>
        <end position="414"/>
    </location>
</feature>
<dbReference type="InterPro" id="IPR036365">
    <property type="entry name" value="PGBD-like_sf"/>
</dbReference>
<name>A0A5C6S279_9RHOB</name>
<dbReference type="Gene3D" id="1.10.101.10">
    <property type="entry name" value="PGBD-like superfamily/PGBD"/>
    <property type="match status" value="1"/>
</dbReference>
<keyword evidence="5" id="KW-1185">Reference proteome</keyword>
<evidence type="ECO:0000259" key="2">
    <source>
        <dbReference type="Pfam" id="PF01471"/>
    </source>
</evidence>
<comment type="caution">
    <text evidence="4">The sequence shown here is derived from an EMBL/GenBank/DDBJ whole genome shotgun (WGS) entry which is preliminary data.</text>
</comment>
<dbReference type="GO" id="GO:0008933">
    <property type="term" value="F:peptidoglycan lytic transglycosylase activity"/>
    <property type="evidence" value="ECO:0007669"/>
    <property type="project" value="TreeGrafter"/>
</dbReference>
<dbReference type="PROSITE" id="PS51257">
    <property type="entry name" value="PROKAR_LIPOPROTEIN"/>
    <property type="match status" value="1"/>
</dbReference>
<evidence type="ECO:0000313" key="4">
    <source>
        <dbReference type="EMBL" id="TXB68504.1"/>
    </source>
</evidence>
<dbReference type="AlphaFoldDB" id="A0A5C6S279"/>
<dbReference type="Pfam" id="PF13406">
    <property type="entry name" value="SLT_2"/>
    <property type="match status" value="1"/>
</dbReference>
<feature type="signal peptide" evidence="1">
    <location>
        <begin position="1"/>
        <end position="19"/>
    </location>
</feature>
<evidence type="ECO:0000256" key="1">
    <source>
        <dbReference type="SAM" id="SignalP"/>
    </source>
</evidence>
<organism evidence="4 5">
    <name type="scientific">Paracoccus aurantiacus</name>
    <dbReference type="NCBI Taxonomy" id="2599412"/>
    <lineage>
        <taxon>Bacteria</taxon>
        <taxon>Pseudomonadati</taxon>
        <taxon>Pseudomonadota</taxon>
        <taxon>Alphaproteobacteria</taxon>
        <taxon>Rhodobacterales</taxon>
        <taxon>Paracoccaceae</taxon>
        <taxon>Paracoccus</taxon>
    </lineage>
</organism>
<dbReference type="EMBL" id="VOPL01000004">
    <property type="protein sequence ID" value="TXB68504.1"/>
    <property type="molecule type" value="Genomic_DNA"/>
</dbReference>
<dbReference type="InterPro" id="IPR031304">
    <property type="entry name" value="SLT_2"/>
</dbReference>
<dbReference type="SUPFAM" id="SSF53955">
    <property type="entry name" value="Lysozyme-like"/>
    <property type="match status" value="1"/>
</dbReference>
<evidence type="ECO:0000259" key="3">
    <source>
        <dbReference type="Pfam" id="PF13406"/>
    </source>
</evidence>
<dbReference type="CDD" id="cd13399">
    <property type="entry name" value="Slt35-like"/>
    <property type="match status" value="1"/>
</dbReference>
<dbReference type="RefSeq" id="WP_147098353.1">
    <property type="nucleotide sequence ID" value="NZ_JBHUFH010000012.1"/>
</dbReference>
<dbReference type="InterPro" id="IPR036366">
    <property type="entry name" value="PGBDSf"/>
</dbReference>
<sequence length="418" mass="44335">MSRVSTKLMISVAALAVLAGCAAPVGSVSTGSSVTPAPITGASPASEAGLQAWIQSFRPRAMSAGISGATYDRAMRIARYNPEVIRLDRKQAEFSRPVWEYLDSAASDSRTTKGRGLARTYGGTLAQVEGRYGVDRNIVMAIWGMESNFGGNRGKMQIIPSLATLAYDGRRGEMFQNQLIAALKILQAGDTDPEHMLGSWAGAMGHTQFMPTSYLAYAVDFNGDGRRDIWSDDPTDSLASTASYLNRSGWVPGLPAVVEVRLPQGFNYGQTGRGNVKSGATWSSQGVRSVSGQQLPSGGIIAPAGAQGPAFLVTKNFMAIRAYNASDNYALGVAMLANRIGGGPGIVGSFPREAGALTHNEKEEVQRLLNRMGYNVGEPDGAIGEKTMAAIKAFQQRIGVSPDGYANATLLQQLRRAT</sequence>
<reference evidence="4 5" key="1">
    <citation type="submission" date="2019-08" db="EMBL/GenBank/DDBJ databases">
        <authorList>
            <person name="Ye J."/>
        </authorList>
    </citation>
    <scope>NUCLEOTIDE SEQUENCE [LARGE SCALE GENOMIC DNA]</scope>
    <source>
        <strain evidence="4 5">TK008</strain>
    </source>
</reference>
<dbReference type="PANTHER" id="PTHR30163:SF8">
    <property type="entry name" value="LYTIC MUREIN TRANSGLYCOSYLASE"/>
    <property type="match status" value="1"/>
</dbReference>
<accession>A0A5C6S279</accession>
<dbReference type="Gene3D" id="1.10.530.10">
    <property type="match status" value="1"/>
</dbReference>
<dbReference type="SUPFAM" id="SSF47090">
    <property type="entry name" value="PGBD-like"/>
    <property type="match status" value="1"/>
</dbReference>
<gene>
    <name evidence="4" type="ORF">FQV27_10945</name>
</gene>
<dbReference type="InterPro" id="IPR002477">
    <property type="entry name" value="Peptidoglycan-bd-like"/>
</dbReference>
<dbReference type="Proteomes" id="UP000321562">
    <property type="component" value="Unassembled WGS sequence"/>
</dbReference>
<feature type="domain" description="Transglycosylase SLT" evidence="3">
    <location>
        <begin position="51"/>
        <end position="337"/>
    </location>
</feature>
<dbReference type="GO" id="GO:0009253">
    <property type="term" value="P:peptidoglycan catabolic process"/>
    <property type="evidence" value="ECO:0007669"/>
    <property type="project" value="TreeGrafter"/>
</dbReference>
<dbReference type="FunFam" id="1.10.8.350:FF:000001">
    <property type="entry name" value="Lytic murein transglycosylase B"/>
    <property type="match status" value="1"/>
</dbReference>
<dbReference type="InterPro" id="IPR011970">
    <property type="entry name" value="MltB_2"/>
</dbReference>
<dbReference type="NCBIfam" id="TIGR02283">
    <property type="entry name" value="MltB_2"/>
    <property type="match status" value="1"/>
</dbReference>
<dbReference type="OrthoDB" id="9808544at2"/>
<evidence type="ECO:0000313" key="5">
    <source>
        <dbReference type="Proteomes" id="UP000321562"/>
    </source>
</evidence>
<feature type="chain" id="PRO_5022911831" evidence="1">
    <location>
        <begin position="20"/>
        <end position="418"/>
    </location>
</feature>
<protein>
    <submittedName>
        <fullName evidence="4">Lytic murein transglycosylase</fullName>
    </submittedName>
</protein>
<dbReference type="InterPro" id="IPR043426">
    <property type="entry name" value="MltB-like"/>
</dbReference>
<dbReference type="PANTHER" id="PTHR30163">
    <property type="entry name" value="MEMBRANE-BOUND LYTIC MUREIN TRANSGLYCOSYLASE B"/>
    <property type="match status" value="1"/>
</dbReference>